<comment type="caution">
    <text evidence="1">The sequence shown here is derived from an EMBL/GenBank/DDBJ whole genome shotgun (WGS) entry which is preliminary data.</text>
</comment>
<name>A0ACC2P771_9HYME</name>
<reference evidence="1" key="1">
    <citation type="submission" date="2023-04" db="EMBL/GenBank/DDBJ databases">
        <title>A chromosome-level genome assembly of the parasitoid wasp Eretmocerus hayati.</title>
        <authorList>
            <person name="Zhong Y."/>
            <person name="Liu S."/>
            <person name="Liu Y."/>
        </authorList>
    </citation>
    <scope>NUCLEOTIDE SEQUENCE</scope>
    <source>
        <strain evidence="1">ZJU_SS_LIU_2023</strain>
    </source>
</reference>
<accession>A0ACC2P771</accession>
<evidence type="ECO:0000313" key="2">
    <source>
        <dbReference type="Proteomes" id="UP001239111"/>
    </source>
</evidence>
<dbReference type="EMBL" id="CM056742">
    <property type="protein sequence ID" value="KAJ8678943.1"/>
    <property type="molecule type" value="Genomic_DNA"/>
</dbReference>
<keyword evidence="2" id="KW-1185">Reference proteome</keyword>
<protein>
    <submittedName>
        <fullName evidence="1">Uncharacterized protein</fullName>
    </submittedName>
</protein>
<organism evidence="1 2">
    <name type="scientific">Eretmocerus hayati</name>
    <dbReference type="NCBI Taxonomy" id="131215"/>
    <lineage>
        <taxon>Eukaryota</taxon>
        <taxon>Metazoa</taxon>
        <taxon>Ecdysozoa</taxon>
        <taxon>Arthropoda</taxon>
        <taxon>Hexapoda</taxon>
        <taxon>Insecta</taxon>
        <taxon>Pterygota</taxon>
        <taxon>Neoptera</taxon>
        <taxon>Endopterygota</taxon>
        <taxon>Hymenoptera</taxon>
        <taxon>Apocrita</taxon>
        <taxon>Proctotrupomorpha</taxon>
        <taxon>Chalcidoidea</taxon>
        <taxon>Aphelinidae</taxon>
        <taxon>Aphelininae</taxon>
        <taxon>Eretmocerus</taxon>
    </lineage>
</organism>
<gene>
    <name evidence="1" type="ORF">QAD02_014730</name>
</gene>
<evidence type="ECO:0000313" key="1">
    <source>
        <dbReference type="EMBL" id="KAJ8678943.1"/>
    </source>
</evidence>
<proteinExistence type="predicted"/>
<sequence>MLGRLKSAVLSAVGTSELGLQYPTDSDADSVTDLINSNLPITVETKPYSRPSFLGLTSEETQVSADHRVRPIIVPRDLSRLPWCAGYAECINAGKSTWNEDQATAMRGDLKLMDSNLSVPYVMFSMFDGHAGYQVALTSRLHLHRIILERLMAVPGEMLLVDDNDKALARGRDLIIGAIELAYRQMDQMVEQQAHKGGGGCTALTVLFFNGRLYAAGAGDSRTTLVLGESERALTRDHTPDSESNRVRALGHLKGTELLKGQFTPLEFRKRPLQRDLGSLVLYREPYMTGWAYKNLTPPDLRLPLLSGQGKRSRVMGTIGVTRGFGDHGLKAANTGVSIKPFLSSQPEVQALDLEECNLTERDCIILATDGLWDVVSDKVAANILRKTLAPDNPSLEYRLTMGAQELVQAARGRLIGRVWRLKSENQEDGDEEILSMASVDDISVMVVPLYPYLCEHRQWIKTQQQERRHSISSLKSLSVNDTT</sequence>
<dbReference type="Proteomes" id="UP001239111">
    <property type="component" value="Chromosome 2"/>
</dbReference>